<keyword evidence="7 8" id="KW-0472">Membrane</keyword>
<comment type="caution">
    <text evidence="9">The sequence shown here is derived from an EMBL/GenBank/DDBJ whole genome shotgun (WGS) entry which is preliminary data.</text>
</comment>
<reference evidence="9" key="1">
    <citation type="submission" date="2020-05" db="EMBL/GenBank/DDBJ databases">
        <title>Phylogenomic resolution of chytrid fungi.</title>
        <authorList>
            <person name="Stajich J.E."/>
            <person name="Amses K."/>
            <person name="Simmons R."/>
            <person name="Seto K."/>
            <person name="Myers J."/>
            <person name="Bonds A."/>
            <person name="Quandt C.A."/>
            <person name="Barry K."/>
            <person name="Liu P."/>
            <person name="Grigoriev I."/>
            <person name="Longcore J.E."/>
            <person name="James T.Y."/>
        </authorList>
    </citation>
    <scope>NUCLEOTIDE SEQUENCE</scope>
    <source>
        <strain evidence="9">JEL0476</strain>
    </source>
</reference>
<comment type="subcellular location">
    <subcellularLocation>
        <location evidence="1">Cell membrane</location>
        <topology evidence="1">Multi-pass membrane protein</topology>
    </subcellularLocation>
</comment>
<gene>
    <name evidence="9" type="ORF">HK099_002088</name>
</gene>
<evidence type="ECO:0000256" key="3">
    <source>
        <dbReference type="ARBA" id="ARBA00022475"/>
    </source>
</evidence>
<keyword evidence="5 8" id="KW-1133">Transmembrane helix</keyword>
<keyword evidence="3" id="KW-1003">Cell membrane</keyword>
<keyword evidence="6" id="KW-0406">Ion transport</keyword>
<dbReference type="PANTHER" id="PTHR33281">
    <property type="entry name" value="UPF0187 PROTEIN YNEE"/>
    <property type="match status" value="1"/>
</dbReference>
<keyword evidence="4 8" id="KW-0812">Transmembrane</keyword>
<evidence type="ECO:0000256" key="2">
    <source>
        <dbReference type="ARBA" id="ARBA00022448"/>
    </source>
</evidence>
<evidence type="ECO:0000256" key="4">
    <source>
        <dbReference type="ARBA" id="ARBA00022692"/>
    </source>
</evidence>
<keyword evidence="2" id="KW-0813">Transport</keyword>
<feature type="transmembrane region" description="Helical" evidence="8">
    <location>
        <begin position="63"/>
        <end position="79"/>
    </location>
</feature>
<dbReference type="AlphaFoldDB" id="A0AAD5U7A8"/>
<feature type="transmembrane region" description="Helical" evidence="8">
    <location>
        <begin position="240"/>
        <end position="258"/>
    </location>
</feature>
<evidence type="ECO:0000256" key="1">
    <source>
        <dbReference type="ARBA" id="ARBA00004651"/>
    </source>
</evidence>
<protein>
    <submittedName>
        <fullName evidence="9">Uncharacterized protein</fullName>
    </submittedName>
</protein>
<evidence type="ECO:0000313" key="10">
    <source>
        <dbReference type="Proteomes" id="UP001211065"/>
    </source>
</evidence>
<name>A0AAD5U7A8_9FUNG</name>
<dbReference type="EMBL" id="JADGJW010000167">
    <property type="protein sequence ID" value="KAJ3222618.1"/>
    <property type="molecule type" value="Genomic_DNA"/>
</dbReference>
<organism evidence="9 10">
    <name type="scientific">Clydaea vesicula</name>
    <dbReference type="NCBI Taxonomy" id="447962"/>
    <lineage>
        <taxon>Eukaryota</taxon>
        <taxon>Fungi</taxon>
        <taxon>Fungi incertae sedis</taxon>
        <taxon>Chytridiomycota</taxon>
        <taxon>Chytridiomycota incertae sedis</taxon>
        <taxon>Chytridiomycetes</taxon>
        <taxon>Lobulomycetales</taxon>
        <taxon>Lobulomycetaceae</taxon>
        <taxon>Clydaea</taxon>
    </lineage>
</organism>
<evidence type="ECO:0000313" key="9">
    <source>
        <dbReference type="EMBL" id="KAJ3222618.1"/>
    </source>
</evidence>
<evidence type="ECO:0000256" key="8">
    <source>
        <dbReference type="SAM" id="Phobius"/>
    </source>
</evidence>
<evidence type="ECO:0000256" key="5">
    <source>
        <dbReference type="ARBA" id="ARBA00022989"/>
    </source>
</evidence>
<sequence>METSNIEKEEKSSEFTSKKEFQSVIGSIWFSTTFFTLWSTLVCVFFIVPSVNFLQKLNVPDSSLLLSVLSLVLGLLLVFRTNTAYDRFWEGRKLFSQLHTLIRNLSRMIWINVNSELSDEEFEKMCVLNLLYSFSTSIKHNLRSEFELNWPDIAPYISHLPEFTYSNQKKKKVHKNLPLEISFHIAAFIKQIRQTERIDTVLQSSMISMLNSMVEVFTSLERIKNSPIPASYSTHLKHALILYFFSLPFQAVGILRWLTIPLTMKGKFGFTNLRKSLCLGIEAIGHQVENPFGYVENSDLNIDSFCDEIKAELIILSQRGSGIQNPQNWEVPKEIVSKNFDSEVWIGISEVVETVRTSTSQISMSKIGSEEALEDKLLEVEAKTLEPEAKTI</sequence>
<dbReference type="PANTHER" id="PTHR33281:SF19">
    <property type="entry name" value="VOLTAGE-DEPENDENT ANION CHANNEL-FORMING PROTEIN YNEE"/>
    <property type="match status" value="1"/>
</dbReference>
<dbReference type="GO" id="GO:0005254">
    <property type="term" value="F:chloride channel activity"/>
    <property type="evidence" value="ECO:0007669"/>
    <property type="project" value="InterPro"/>
</dbReference>
<dbReference type="Proteomes" id="UP001211065">
    <property type="component" value="Unassembled WGS sequence"/>
</dbReference>
<dbReference type="InterPro" id="IPR044669">
    <property type="entry name" value="YneE/VCCN1/2-like"/>
</dbReference>
<accession>A0AAD5U7A8</accession>
<keyword evidence="10" id="KW-1185">Reference proteome</keyword>
<proteinExistence type="predicted"/>
<feature type="transmembrane region" description="Helical" evidence="8">
    <location>
        <begin position="21"/>
        <end position="48"/>
    </location>
</feature>
<evidence type="ECO:0000256" key="7">
    <source>
        <dbReference type="ARBA" id="ARBA00023136"/>
    </source>
</evidence>
<dbReference type="GO" id="GO:0005886">
    <property type="term" value="C:plasma membrane"/>
    <property type="evidence" value="ECO:0007669"/>
    <property type="project" value="UniProtKB-SubCell"/>
</dbReference>
<evidence type="ECO:0000256" key="6">
    <source>
        <dbReference type="ARBA" id="ARBA00023065"/>
    </source>
</evidence>
<dbReference type="Pfam" id="PF25539">
    <property type="entry name" value="Bestrophin_2"/>
    <property type="match status" value="1"/>
</dbReference>